<dbReference type="Proteomes" id="UP000251937">
    <property type="component" value="Unassembled WGS sequence"/>
</dbReference>
<dbReference type="KEGG" id="cbp:EB354_06770"/>
<accession>A0AAX2INM8</accession>
<dbReference type="EMBL" id="FUZE01000004">
    <property type="protein sequence ID" value="SKB60991.1"/>
    <property type="molecule type" value="Genomic_DNA"/>
</dbReference>
<protein>
    <recommendedName>
        <fullName evidence="6">Anti-sigma factor</fullName>
    </recommendedName>
</protein>
<keyword evidence="1" id="KW-0472">Membrane</keyword>
<organism evidence="3 5">
    <name type="scientific">Chryseobacterium balustinum</name>
    <dbReference type="NCBI Taxonomy" id="246"/>
    <lineage>
        <taxon>Bacteria</taxon>
        <taxon>Pseudomonadati</taxon>
        <taxon>Bacteroidota</taxon>
        <taxon>Flavobacteriia</taxon>
        <taxon>Flavobacteriales</taxon>
        <taxon>Weeksellaceae</taxon>
        <taxon>Chryseobacterium group</taxon>
        <taxon>Chryseobacterium</taxon>
    </lineage>
</organism>
<dbReference type="RefSeq" id="WP_079464668.1">
    <property type="nucleotide sequence ID" value="NZ_CP033934.1"/>
</dbReference>
<evidence type="ECO:0000256" key="1">
    <source>
        <dbReference type="SAM" id="Phobius"/>
    </source>
</evidence>
<keyword evidence="4" id="KW-1185">Reference proteome</keyword>
<sequence length="238" mass="27223">MDKNIRKPLKTDYENLEIKPSASLWNQIELGLDNDSETVQKPLFQWWKYAAVIVLLLSFGALFYYNSDRLLKPEEIIAVKKAVESNSKPTENIEVVADNKNEELNNISEIIIKSEKTQKKQSEILVQSQSEVLKETPKMTNAETQISIKSEIEINNKPEQLIPESPQLATAQPAVKEAKVKYITANDLIFQRKYSIEKKENAQENVKRLGIIMINRINVSPEFITIFNGSNNNTSEQK</sequence>
<dbReference type="EMBL" id="UAVR01000014">
    <property type="protein sequence ID" value="SQA91323.1"/>
    <property type="molecule type" value="Genomic_DNA"/>
</dbReference>
<evidence type="ECO:0000313" key="3">
    <source>
        <dbReference type="EMBL" id="SQA91323.1"/>
    </source>
</evidence>
<evidence type="ECO:0000313" key="2">
    <source>
        <dbReference type="EMBL" id="SKB60991.1"/>
    </source>
</evidence>
<name>A0AAX2INM8_9FLAO</name>
<feature type="transmembrane region" description="Helical" evidence="1">
    <location>
        <begin position="46"/>
        <end position="65"/>
    </location>
</feature>
<evidence type="ECO:0000313" key="4">
    <source>
        <dbReference type="Proteomes" id="UP000190669"/>
    </source>
</evidence>
<keyword evidence="1" id="KW-1133">Transmembrane helix</keyword>
<evidence type="ECO:0000313" key="5">
    <source>
        <dbReference type="Proteomes" id="UP000251937"/>
    </source>
</evidence>
<dbReference type="AlphaFoldDB" id="A0AAX2INM8"/>
<gene>
    <name evidence="3" type="ORF">NCTC11212_02955</name>
    <name evidence="2" type="ORF">SAMN05421800_104113</name>
</gene>
<dbReference type="Proteomes" id="UP000190669">
    <property type="component" value="Unassembled WGS sequence"/>
</dbReference>
<keyword evidence="1" id="KW-0812">Transmembrane</keyword>
<reference evidence="3 5" key="2">
    <citation type="submission" date="2018-06" db="EMBL/GenBank/DDBJ databases">
        <authorList>
            <consortium name="Pathogen Informatics"/>
            <person name="Doyle S."/>
        </authorList>
    </citation>
    <scope>NUCLEOTIDE SEQUENCE [LARGE SCALE GENOMIC DNA]</scope>
    <source>
        <strain evidence="3 5">NCTC11212</strain>
    </source>
</reference>
<proteinExistence type="predicted"/>
<evidence type="ECO:0008006" key="6">
    <source>
        <dbReference type="Google" id="ProtNLM"/>
    </source>
</evidence>
<comment type="caution">
    <text evidence="3">The sequence shown here is derived from an EMBL/GenBank/DDBJ whole genome shotgun (WGS) entry which is preliminary data.</text>
</comment>
<reference evidence="2 4" key="1">
    <citation type="submission" date="2017-02" db="EMBL/GenBank/DDBJ databases">
        <authorList>
            <person name="Varghese N."/>
            <person name="Submissions S."/>
        </authorList>
    </citation>
    <scope>NUCLEOTIDE SEQUENCE [LARGE SCALE GENOMIC DNA]</scope>
    <source>
        <strain evidence="2 4">DSM 16775</strain>
    </source>
</reference>